<dbReference type="EMBL" id="BAABDH010000036">
    <property type="protein sequence ID" value="GAA3935879.1"/>
    <property type="molecule type" value="Genomic_DNA"/>
</dbReference>
<dbReference type="Proteomes" id="UP001499909">
    <property type="component" value="Unassembled WGS sequence"/>
</dbReference>
<protein>
    <recommendedName>
        <fullName evidence="5">DUF3618 domain-containing protein</fullName>
    </recommendedName>
</protein>
<keyword evidence="4" id="KW-1185">Reference proteome</keyword>
<evidence type="ECO:0000256" key="2">
    <source>
        <dbReference type="SAM" id="Phobius"/>
    </source>
</evidence>
<evidence type="ECO:0000256" key="1">
    <source>
        <dbReference type="SAM" id="MobiDB-lite"/>
    </source>
</evidence>
<gene>
    <name evidence="3" type="ORF">GCM10022406_20260</name>
</gene>
<feature type="compositionally biased region" description="Basic and acidic residues" evidence="1">
    <location>
        <begin position="88"/>
        <end position="108"/>
    </location>
</feature>
<evidence type="ECO:0000313" key="4">
    <source>
        <dbReference type="Proteomes" id="UP001499909"/>
    </source>
</evidence>
<keyword evidence="2" id="KW-0472">Membrane</keyword>
<keyword evidence="2" id="KW-1133">Transmembrane helix</keyword>
<accession>A0ABP7N4X2</accession>
<comment type="caution">
    <text evidence="3">The sequence shown here is derived from an EMBL/GenBank/DDBJ whole genome shotgun (WGS) entry which is preliminary data.</text>
</comment>
<evidence type="ECO:0008006" key="5">
    <source>
        <dbReference type="Google" id="ProtNLM"/>
    </source>
</evidence>
<feature type="region of interest" description="Disordered" evidence="1">
    <location>
        <begin position="78"/>
        <end position="119"/>
    </location>
</feature>
<evidence type="ECO:0000313" key="3">
    <source>
        <dbReference type="EMBL" id="GAA3935879.1"/>
    </source>
</evidence>
<organism evidence="3 4">
    <name type="scientific">Hymenobacter algoricola</name>
    <dbReference type="NCBI Taxonomy" id="486267"/>
    <lineage>
        <taxon>Bacteria</taxon>
        <taxon>Pseudomonadati</taxon>
        <taxon>Bacteroidota</taxon>
        <taxon>Cytophagia</taxon>
        <taxon>Cytophagales</taxon>
        <taxon>Hymenobacteraceae</taxon>
        <taxon>Hymenobacter</taxon>
    </lineage>
</organism>
<feature type="transmembrane region" description="Helical" evidence="2">
    <location>
        <begin position="59"/>
        <end position="79"/>
    </location>
</feature>
<reference evidence="4" key="1">
    <citation type="journal article" date="2019" name="Int. J. Syst. Evol. Microbiol.">
        <title>The Global Catalogue of Microorganisms (GCM) 10K type strain sequencing project: providing services to taxonomists for standard genome sequencing and annotation.</title>
        <authorList>
            <consortium name="The Broad Institute Genomics Platform"/>
            <consortium name="The Broad Institute Genome Sequencing Center for Infectious Disease"/>
            <person name="Wu L."/>
            <person name="Ma J."/>
        </authorList>
    </citation>
    <scope>NUCLEOTIDE SEQUENCE [LARGE SCALE GENOMIC DNA]</scope>
    <source>
        <strain evidence="4">JCM 17214</strain>
    </source>
</reference>
<keyword evidence="2" id="KW-0812">Transmembrane</keyword>
<sequence>MEQQIEKQIEKILPEDLARAFESAYHVLVQGNHEHMDDLLKHGSTLLKKAAQRFTPTQLIFGIATIAAVAVVVVSRAAMPDQEEEDERTSAEPLKEEKARKSDDDKKAANKGTQEHQGQ</sequence>
<proteinExistence type="predicted"/>
<name>A0ABP7N4X2_9BACT</name>